<evidence type="ECO:0000313" key="2">
    <source>
        <dbReference type="Proteomes" id="UP000584374"/>
    </source>
</evidence>
<dbReference type="RefSeq" id="WP_184730489.1">
    <property type="nucleotide sequence ID" value="NZ_JACHIW010000002.1"/>
</dbReference>
<accession>A0A840QK65</accession>
<dbReference type="EMBL" id="JACHIW010000002">
    <property type="protein sequence ID" value="MBB5158613.1"/>
    <property type="molecule type" value="Genomic_DNA"/>
</dbReference>
<gene>
    <name evidence="1" type="ORF">BJ970_006212</name>
</gene>
<organism evidence="1 2">
    <name type="scientific">Saccharopolyspora phatthalungensis</name>
    <dbReference type="NCBI Taxonomy" id="664693"/>
    <lineage>
        <taxon>Bacteria</taxon>
        <taxon>Bacillati</taxon>
        <taxon>Actinomycetota</taxon>
        <taxon>Actinomycetes</taxon>
        <taxon>Pseudonocardiales</taxon>
        <taxon>Pseudonocardiaceae</taxon>
        <taxon>Saccharopolyspora</taxon>
    </lineage>
</organism>
<sequence length="91" mass="10393">MYDEEVSGLHNPVVHELSLAGWLVGNCQKHEEWWPSREVRGHILRCCGEVVNRVGDLADRLLDHDPEIADEVRQLTELLAHRGEQLDNTGE</sequence>
<keyword evidence="2" id="KW-1185">Reference proteome</keyword>
<reference evidence="1 2" key="1">
    <citation type="submission" date="2020-08" db="EMBL/GenBank/DDBJ databases">
        <title>Sequencing the genomes of 1000 actinobacteria strains.</title>
        <authorList>
            <person name="Klenk H.-P."/>
        </authorList>
    </citation>
    <scope>NUCLEOTIDE SEQUENCE [LARGE SCALE GENOMIC DNA]</scope>
    <source>
        <strain evidence="1 2">DSM 45584</strain>
    </source>
</reference>
<comment type="caution">
    <text evidence="1">The sequence shown here is derived from an EMBL/GenBank/DDBJ whole genome shotgun (WGS) entry which is preliminary data.</text>
</comment>
<dbReference type="Proteomes" id="UP000584374">
    <property type="component" value="Unassembled WGS sequence"/>
</dbReference>
<dbReference type="AlphaFoldDB" id="A0A840QK65"/>
<proteinExistence type="predicted"/>
<protein>
    <submittedName>
        <fullName evidence="1">Uncharacterized protein</fullName>
    </submittedName>
</protein>
<name>A0A840QK65_9PSEU</name>
<evidence type="ECO:0000313" key="1">
    <source>
        <dbReference type="EMBL" id="MBB5158613.1"/>
    </source>
</evidence>